<keyword evidence="5" id="KW-0100">Branched-chain amino acid biosynthesis</keyword>
<dbReference type="GO" id="GO:0005829">
    <property type="term" value="C:cytosol"/>
    <property type="evidence" value="ECO:0007669"/>
    <property type="project" value="TreeGrafter"/>
</dbReference>
<dbReference type="FunFam" id="3.30.70.1150:FF:000001">
    <property type="entry name" value="Acetolactate synthase small subunit"/>
    <property type="match status" value="1"/>
</dbReference>
<feature type="domain" description="ACT" evidence="6">
    <location>
        <begin position="36"/>
        <end position="110"/>
    </location>
</feature>
<protein>
    <recommendedName>
        <fullName evidence="6">ACT domain-containing protein</fullName>
    </recommendedName>
</protein>
<dbReference type="InterPro" id="IPR045865">
    <property type="entry name" value="ACT-like_dom_sf"/>
</dbReference>
<dbReference type="CDD" id="cd04878">
    <property type="entry name" value="ACT_AHAS"/>
    <property type="match status" value="1"/>
</dbReference>
<keyword evidence="4" id="KW-0028">Amino-acid biosynthesis</keyword>
<dbReference type="Pfam" id="PF10369">
    <property type="entry name" value="ALS_ss_C"/>
    <property type="match status" value="1"/>
</dbReference>
<dbReference type="PANTHER" id="PTHR30239">
    <property type="entry name" value="ACETOLACTATE SYNTHASE SMALL SUBUNIT"/>
    <property type="match status" value="1"/>
</dbReference>
<dbReference type="InterPro" id="IPR054480">
    <property type="entry name" value="AHAS_small-like_ACT"/>
</dbReference>
<comment type="caution">
    <text evidence="7">The sequence shown here is derived from an EMBL/GenBank/DDBJ whole genome shotgun (WGS) entry which is preliminary data.</text>
</comment>
<sequence>MDRGRQPPEYSGEHQLIPKSYEGEIHDMNTTENRYTLAILVNNHPGVLMRVVSLFSRRGYNIDSLSVGETERFDVSRITIVVSGDRPVVEQIKKQVSKLIDVKRVYEMTQTRSLQRELVMVKVSTKSDTRSEVVELAQIFKAKIIDVTASTVTLEMTGSLDKIQSFLDLMLPYGVVEMARTGITALERGSRALSSISYSEDEE</sequence>
<dbReference type="InterPro" id="IPR027271">
    <property type="entry name" value="Acetolactate_synth/TF_NikR_C"/>
</dbReference>
<comment type="pathway">
    <text evidence="2">Amino-acid biosynthesis; L-valine biosynthesis; L-valine from pyruvate: step 1/4.</text>
</comment>
<dbReference type="PROSITE" id="PS51671">
    <property type="entry name" value="ACT"/>
    <property type="match status" value="1"/>
</dbReference>
<dbReference type="GO" id="GO:1990610">
    <property type="term" value="F:acetolactate synthase regulator activity"/>
    <property type="evidence" value="ECO:0007669"/>
    <property type="project" value="InterPro"/>
</dbReference>
<evidence type="ECO:0000256" key="5">
    <source>
        <dbReference type="ARBA" id="ARBA00023304"/>
    </source>
</evidence>
<comment type="pathway">
    <text evidence="1">Amino-acid biosynthesis; L-isoleucine biosynthesis; L-isoleucine from 2-oxobutanoate: step 1/4.</text>
</comment>
<evidence type="ECO:0000256" key="3">
    <source>
        <dbReference type="ARBA" id="ARBA00006341"/>
    </source>
</evidence>
<dbReference type="AlphaFoldDB" id="A0A644YEH4"/>
<dbReference type="Gene3D" id="3.30.70.260">
    <property type="match status" value="1"/>
</dbReference>
<dbReference type="UniPathway" id="UPA00047">
    <property type="reaction ID" value="UER00055"/>
</dbReference>
<dbReference type="PANTHER" id="PTHR30239:SF0">
    <property type="entry name" value="ACETOLACTATE SYNTHASE SMALL SUBUNIT 1, CHLOROPLASTIC"/>
    <property type="match status" value="1"/>
</dbReference>
<dbReference type="InterPro" id="IPR019455">
    <property type="entry name" value="Acetolactate_synth_ssu_C"/>
</dbReference>
<dbReference type="GO" id="GO:0009097">
    <property type="term" value="P:isoleucine biosynthetic process"/>
    <property type="evidence" value="ECO:0007669"/>
    <property type="project" value="UniProtKB-UniPathway"/>
</dbReference>
<dbReference type="GO" id="GO:0009099">
    <property type="term" value="P:L-valine biosynthetic process"/>
    <property type="evidence" value="ECO:0007669"/>
    <property type="project" value="UniProtKB-UniPathway"/>
</dbReference>
<dbReference type="Pfam" id="PF22629">
    <property type="entry name" value="ACT_AHAS_ss"/>
    <property type="match status" value="1"/>
</dbReference>
<dbReference type="EMBL" id="VSSQ01004291">
    <property type="protein sequence ID" value="MPM24564.1"/>
    <property type="molecule type" value="Genomic_DNA"/>
</dbReference>
<dbReference type="UniPathway" id="UPA00049">
    <property type="reaction ID" value="UER00059"/>
</dbReference>
<dbReference type="SUPFAM" id="SSF55021">
    <property type="entry name" value="ACT-like"/>
    <property type="match status" value="2"/>
</dbReference>
<proteinExistence type="inferred from homology"/>
<reference evidence="7" key="1">
    <citation type="submission" date="2019-08" db="EMBL/GenBank/DDBJ databases">
        <authorList>
            <person name="Kucharzyk K."/>
            <person name="Murdoch R.W."/>
            <person name="Higgins S."/>
            <person name="Loffler F."/>
        </authorList>
    </citation>
    <scope>NUCLEOTIDE SEQUENCE</scope>
</reference>
<organism evidence="7">
    <name type="scientific">bioreactor metagenome</name>
    <dbReference type="NCBI Taxonomy" id="1076179"/>
    <lineage>
        <taxon>unclassified sequences</taxon>
        <taxon>metagenomes</taxon>
        <taxon>ecological metagenomes</taxon>
    </lineage>
</organism>
<dbReference type="NCBIfam" id="TIGR00119">
    <property type="entry name" value="acolac_sm"/>
    <property type="match status" value="1"/>
</dbReference>
<name>A0A644YEH4_9ZZZZ</name>
<evidence type="ECO:0000256" key="4">
    <source>
        <dbReference type="ARBA" id="ARBA00022605"/>
    </source>
</evidence>
<evidence type="ECO:0000256" key="1">
    <source>
        <dbReference type="ARBA" id="ARBA00004974"/>
    </source>
</evidence>
<dbReference type="NCBIfam" id="NF008864">
    <property type="entry name" value="PRK11895.1"/>
    <property type="match status" value="1"/>
</dbReference>
<dbReference type="FunFam" id="3.30.70.260:FF:000001">
    <property type="entry name" value="Acetolactate synthase, small subunit"/>
    <property type="match status" value="1"/>
</dbReference>
<dbReference type="Gene3D" id="3.30.70.1150">
    <property type="entry name" value="ACT-like. Chain A, domain 2"/>
    <property type="match status" value="1"/>
</dbReference>
<comment type="similarity">
    <text evidence="3">Belongs to the acetolactate synthase small subunit family.</text>
</comment>
<dbReference type="InterPro" id="IPR039557">
    <property type="entry name" value="AHAS_ACT"/>
</dbReference>
<accession>A0A644YEH4</accession>
<dbReference type="InterPro" id="IPR002912">
    <property type="entry name" value="ACT_dom"/>
</dbReference>
<evidence type="ECO:0000259" key="6">
    <source>
        <dbReference type="PROSITE" id="PS51671"/>
    </source>
</evidence>
<evidence type="ECO:0000313" key="7">
    <source>
        <dbReference type="EMBL" id="MPM24564.1"/>
    </source>
</evidence>
<dbReference type="GO" id="GO:0003984">
    <property type="term" value="F:acetolactate synthase activity"/>
    <property type="evidence" value="ECO:0007669"/>
    <property type="project" value="TreeGrafter"/>
</dbReference>
<evidence type="ECO:0000256" key="2">
    <source>
        <dbReference type="ARBA" id="ARBA00005025"/>
    </source>
</evidence>
<dbReference type="InterPro" id="IPR004789">
    <property type="entry name" value="Acetalactate_synth_ssu"/>
</dbReference>
<gene>
    <name evidence="7" type="ORF">SDC9_71047</name>
</gene>